<evidence type="ECO:0000313" key="3">
    <source>
        <dbReference type="EMBL" id="MBT2133093.1"/>
    </source>
</evidence>
<accession>A0ABS5W1F9</accession>
<organism evidence="3 4">
    <name type="scientific">Croceibacterium selenioxidans</name>
    <dbReference type="NCBI Taxonomy" id="2838833"/>
    <lineage>
        <taxon>Bacteria</taxon>
        <taxon>Pseudomonadati</taxon>
        <taxon>Pseudomonadota</taxon>
        <taxon>Alphaproteobacteria</taxon>
        <taxon>Sphingomonadales</taxon>
        <taxon>Erythrobacteraceae</taxon>
        <taxon>Croceibacterium</taxon>
    </lineage>
</organism>
<feature type="compositionally biased region" description="Low complexity" evidence="1">
    <location>
        <begin position="101"/>
        <end position="116"/>
    </location>
</feature>
<evidence type="ECO:0000313" key="4">
    <source>
        <dbReference type="Proteomes" id="UP000811255"/>
    </source>
</evidence>
<comment type="caution">
    <text evidence="3">The sequence shown here is derived from an EMBL/GenBank/DDBJ whole genome shotgun (WGS) entry which is preliminary data.</text>
</comment>
<evidence type="ECO:0000256" key="2">
    <source>
        <dbReference type="SAM" id="Phobius"/>
    </source>
</evidence>
<gene>
    <name evidence="3" type="ORF">KK137_01995</name>
</gene>
<keyword evidence="2" id="KW-0812">Transmembrane</keyword>
<protein>
    <recommendedName>
        <fullName evidence="5">Flap endonuclease-1-like 5' DNA nuclease</fullName>
    </recommendedName>
</protein>
<reference evidence="3 4" key="1">
    <citation type="submission" date="2021-05" db="EMBL/GenBank/DDBJ databases">
        <title>Croceibacterium sp. LX-88 genome sequence.</title>
        <authorList>
            <person name="Luo X."/>
        </authorList>
    </citation>
    <scope>NUCLEOTIDE SEQUENCE [LARGE SCALE GENOMIC DNA]</scope>
    <source>
        <strain evidence="3 4">LX-88</strain>
    </source>
</reference>
<dbReference type="Gene3D" id="1.10.150.20">
    <property type="entry name" value="5' to 3' exonuclease, C-terminal subdomain"/>
    <property type="match status" value="1"/>
</dbReference>
<feature type="region of interest" description="Disordered" evidence="1">
    <location>
        <begin position="94"/>
        <end position="116"/>
    </location>
</feature>
<feature type="transmembrane region" description="Helical" evidence="2">
    <location>
        <begin position="6"/>
        <end position="29"/>
    </location>
</feature>
<evidence type="ECO:0000256" key="1">
    <source>
        <dbReference type="SAM" id="MobiDB-lite"/>
    </source>
</evidence>
<keyword evidence="4" id="KW-1185">Reference proteome</keyword>
<keyword evidence="2" id="KW-0472">Membrane</keyword>
<sequence>MVELVQENWIFLIIALVIGLLTAWWVLVASRRTKVEINRSDEGAPAKRNQALIDAPPAATPQVEIPPQTPVGLAGVGEAVAAAVAPVEAAPEPTIPPAPAAAPVAAPAPAEAPGSPGVDDLTRIKGLGPKIAQQLKELGVTSFAQISDWDDAEIDRIDAQLGRFQGRIRRDDWPTQARLLAAGDTSGYEAKFGKL</sequence>
<keyword evidence="2" id="KW-1133">Transmembrane helix</keyword>
<dbReference type="Proteomes" id="UP000811255">
    <property type="component" value="Unassembled WGS sequence"/>
</dbReference>
<evidence type="ECO:0008006" key="5">
    <source>
        <dbReference type="Google" id="ProtNLM"/>
    </source>
</evidence>
<name>A0ABS5W1F9_9SPHN</name>
<proteinExistence type="predicted"/>
<dbReference type="RefSeq" id="WP_214534378.1">
    <property type="nucleotide sequence ID" value="NZ_JAHFVK010000001.1"/>
</dbReference>
<dbReference type="EMBL" id="JAHFVK010000001">
    <property type="protein sequence ID" value="MBT2133093.1"/>
    <property type="molecule type" value="Genomic_DNA"/>
</dbReference>